<keyword evidence="12" id="KW-1185">Reference proteome</keyword>
<evidence type="ECO:0000256" key="3">
    <source>
        <dbReference type="ARBA" id="ARBA00022475"/>
    </source>
</evidence>
<dbReference type="Pfam" id="PF21082">
    <property type="entry name" value="MS_channel_3rd"/>
    <property type="match status" value="1"/>
</dbReference>
<feature type="transmembrane region" description="Helical" evidence="7">
    <location>
        <begin position="12"/>
        <end position="37"/>
    </location>
</feature>
<dbReference type="InterPro" id="IPR011014">
    <property type="entry name" value="MscS_channel_TM-2"/>
</dbReference>
<feature type="transmembrane region" description="Helical" evidence="7">
    <location>
        <begin position="84"/>
        <end position="104"/>
    </location>
</feature>
<dbReference type="InterPro" id="IPR049278">
    <property type="entry name" value="MS_channel_C"/>
</dbReference>
<dbReference type="InterPro" id="IPR045276">
    <property type="entry name" value="YbiO_bact"/>
</dbReference>
<evidence type="ECO:0000259" key="8">
    <source>
        <dbReference type="Pfam" id="PF00924"/>
    </source>
</evidence>
<sequence length="301" mass="32704">MARMPFRTWEEFGAWLLGAPLRVLLILLIALLVRWLLFRAIRQVEESAMEKVDSRRLSKVDQVWAGVTGTDLERRKQRTLTLGSLLRSISTLIIFTIALLTILAEFGVPLGPMLASAGVGGVALGFGAQSLVKDFLSGIFMIIEDQYGVGDVVDTGEAVGTVEEVGLRITRLRDAQGVVWFIRNGEIVRIGNQSQGWAVATVDLPVAATTEPADALPVLRRVAEQMYADQDWADKLMEAPSVAGVESVTAGTMTLRMFVKTLPGEQWATSRALRARALAALKAEGIKEPGYGLYGPQPPEG</sequence>
<keyword evidence="5 7" id="KW-1133">Transmembrane helix</keyword>
<dbReference type="Gene3D" id="1.10.287.1260">
    <property type="match status" value="1"/>
</dbReference>
<keyword evidence="4 7" id="KW-0812">Transmembrane</keyword>
<dbReference type="GO" id="GO:0005886">
    <property type="term" value="C:plasma membrane"/>
    <property type="evidence" value="ECO:0007669"/>
    <property type="project" value="UniProtKB-SubCell"/>
</dbReference>
<dbReference type="Gene3D" id="3.30.70.100">
    <property type="match status" value="1"/>
</dbReference>
<dbReference type="AlphaFoldDB" id="A0A542YUC9"/>
<dbReference type="EMBL" id="VFOP01000001">
    <property type="protein sequence ID" value="TQL51698.1"/>
    <property type="molecule type" value="Genomic_DNA"/>
</dbReference>
<evidence type="ECO:0000313" key="11">
    <source>
        <dbReference type="EMBL" id="TQL51698.1"/>
    </source>
</evidence>
<dbReference type="InterPro" id="IPR010920">
    <property type="entry name" value="LSM_dom_sf"/>
</dbReference>
<dbReference type="Pfam" id="PF00924">
    <property type="entry name" value="MS_channel_2nd"/>
    <property type="match status" value="1"/>
</dbReference>
<dbReference type="Pfam" id="PF21088">
    <property type="entry name" value="MS_channel_1st"/>
    <property type="match status" value="1"/>
</dbReference>
<evidence type="ECO:0000259" key="10">
    <source>
        <dbReference type="Pfam" id="PF21088"/>
    </source>
</evidence>
<accession>A0A542YUC9</accession>
<evidence type="ECO:0000256" key="4">
    <source>
        <dbReference type="ARBA" id="ARBA00022692"/>
    </source>
</evidence>
<dbReference type="Proteomes" id="UP000319516">
    <property type="component" value="Unassembled WGS sequence"/>
</dbReference>
<evidence type="ECO:0000256" key="2">
    <source>
        <dbReference type="ARBA" id="ARBA00008017"/>
    </source>
</evidence>
<feature type="domain" description="Mechanosensitive ion channel MscS" evidence="8">
    <location>
        <begin position="131"/>
        <end position="194"/>
    </location>
</feature>
<dbReference type="SUPFAM" id="SSF50182">
    <property type="entry name" value="Sm-like ribonucleoproteins"/>
    <property type="match status" value="1"/>
</dbReference>
<evidence type="ECO:0000313" key="12">
    <source>
        <dbReference type="Proteomes" id="UP000319516"/>
    </source>
</evidence>
<keyword evidence="6 7" id="KW-0472">Membrane</keyword>
<dbReference type="PANTHER" id="PTHR30460">
    <property type="entry name" value="MODERATE CONDUCTANCE MECHANOSENSITIVE CHANNEL YBIO"/>
    <property type="match status" value="1"/>
</dbReference>
<evidence type="ECO:0000256" key="7">
    <source>
        <dbReference type="SAM" id="Phobius"/>
    </source>
</evidence>
<organism evidence="11 12">
    <name type="scientific">Ornithinicoccus hortensis</name>
    <dbReference type="NCBI Taxonomy" id="82346"/>
    <lineage>
        <taxon>Bacteria</taxon>
        <taxon>Bacillati</taxon>
        <taxon>Actinomycetota</taxon>
        <taxon>Actinomycetes</taxon>
        <taxon>Micrococcales</taxon>
        <taxon>Intrasporangiaceae</taxon>
        <taxon>Ornithinicoccus</taxon>
    </lineage>
</organism>
<dbReference type="SUPFAM" id="SSF82861">
    <property type="entry name" value="Mechanosensitive channel protein MscS (YggB), transmembrane region"/>
    <property type="match status" value="1"/>
</dbReference>
<reference evidence="11 12" key="1">
    <citation type="submission" date="2019-06" db="EMBL/GenBank/DDBJ databases">
        <title>Sequencing the genomes of 1000 actinobacteria strains.</title>
        <authorList>
            <person name="Klenk H.-P."/>
        </authorList>
    </citation>
    <scope>NUCLEOTIDE SEQUENCE [LARGE SCALE GENOMIC DNA]</scope>
    <source>
        <strain evidence="11 12">DSM 12335</strain>
    </source>
</reference>
<evidence type="ECO:0000256" key="6">
    <source>
        <dbReference type="ARBA" id="ARBA00023136"/>
    </source>
</evidence>
<dbReference type="OrthoDB" id="4638917at2"/>
<dbReference type="InterPro" id="IPR023408">
    <property type="entry name" value="MscS_beta-dom_sf"/>
</dbReference>
<comment type="subcellular location">
    <subcellularLocation>
        <location evidence="1">Cell membrane</location>
        <topology evidence="1">Multi-pass membrane protein</topology>
    </subcellularLocation>
</comment>
<dbReference type="InterPro" id="IPR049142">
    <property type="entry name" value="MS_channel_1st"/>
</dbReference>
<feature type="domain" description="Mechanosensitive ion channel MscS C-terminal" evidence="9">
    <location>
        <begin position="201"/>
        <end position="287"/>
    </location>
</feature>
<dbReference type="FunFam" id="1.10.287.1260:FF:000005">
    <property type="entry name" value="Mechanosensitive ion channel family protein"/>
    <property type="match status" value="1"/>
</dbReference>
<feature type="domain" description="Mechanosensitive ion channel transmembrane helices 2/3" evidence="10">
    <location>
        <begin position="89"/>
        <end position="129"/>
    </location>
</feature>
<keyword evidence="3" id="KW-1003">Cell membrane</keyword>
<dbReference type="GO" id="GO:0008381">
    <property type="term" value="F:mechanosensitive monoatomic ion channel activity"/>
    <property type="evidence" value="ECO:0007669"/>
    <property type="project" value="InterPro"/>
</dbReference>
<dbReference type="Gene3D" id="2.30.30.60">
    <property type="match status" value="1"/>
</dbReference>
<evidence type="ECO:0000256" key="1">
    <source>
        <dbReference type="ARBA" id="ARBA00004651"/>
    </source>
</evidence>
<feature type="transmembrane region" description="Helical" evidence="7">
    <location>
        <begin position="110"/>
        <end position="132"/>
    </location>
</feature>
<dbReference type="SUPFAM" id="SSF82689">
    <property type="entry name" value="Mechanosensitive channel protein MscS (YggB), C-terminal domain"/>
    <property type="match status" value="1"/>
</dbReference>
<comment type="caution">
    <text evidence="11">The sequence shown here is derived from an EMBL/GenBank/DDBJ whole genome shotgun (WGS) entry which is preliminary data.</text>
</comment>
<dbReference type="PANTHER" id="PTHR30460:SF0">
    <property type="entry name" value="MODERATE CONDUCTANCE MECHANOSENSITIVE CHANNEL YBIO"/>
    <property type="match status" value="1"/>
</dbReference>
<protein>
    <submittedName>
        <fullName evidence="11">Small conductance mechanosensitive channel</fullName>
    </submittedName>
</protein>
<gene>
    <name evidence="11" type="ORF">FB467_2852</name>
</gene>
<name>A0A542YUC9_9MICO</name>
<dbReference type="InterPro" id="IPR006685">
    <property type="entry name" value="MscS_channel_2nd"/>
</dbReference>
<proteinExistence type="inferred from homology"/>
<comment type="similarity">
    <text evidence="2">Belongs to the MscS (TC 1.A.23) family.</text>
</comment>
<evidence type="ECO:0000259" key="9">
    <source>
        <dbReference type="Pfam" id="PF21082"/>
    </source>
</evidence>
<dbReference type="FunFam" id="2.30.30.60:FF:000001">
    <property type="entry name" value="MscS Mechanosensitive ion channel"/>
    <property type="match status" value="1"/>
</dbReference>
<dbReference type="InterPro" id="IPR011066">
    <property type="entry name" value="MscS_channel_C_sf"/>
</dbReference>
<evidence type="ECO:0000256" key="5">
    <source>
        <dbReference type="ARBA" id="ARBA00022989"/>
    </source>
</evidence>